<proteinExistence type="predicted"/>
<reference evidence="1 2" key="1">
    <citation type="journal article" date="2020" name="Nature">
        <title>Six reference-quality genomes reveal evolution of bat adaptations.</title>
        <authorList>
            <person name="Jebb D."/>
            <person name="Huang Z."/>
            <person name="Pippel M."/>
            <person name="Hughes G.M."/>
            <person name="Lavrichenko K."/>
            <person name="Devanna P."/>
            <person name="Winkler S."/>
            <person name="Jermiin L.S."/>
            <person name="Skirmuntt E.C."/>
            <person name="Katzourakis A."/>
            <person name="Burkitt-Gray L."/>
            <person name="Ray D.A."/>
            <person name="Sullivan K.A.M."/>
            <person name="Roscito J.G."/>
            <person name="Kirilenko B.M."/>
            <person name="Davalos L.M."/>
            <person name="Corthals A.P."/>
            <person name="Power M.L."/>
            <person name="Jones G."/>
            <person name="Ransome R.D."/>
            <person name="Dechmann D.K.N."/>
            <person name="Locatelli A.G."/>
            <person name="Puechmaille S.J."/>
            <person name="Fedrigo O."/>
            <person name="Jarvis E.D."/>
            <person name="Hiller M."/>
            <person name="Vernes S.C."/>
            <person name="Myers E.W."/>
            <person name="Teeling E.C."/>
        </authorList>
    </citation>
    <scope>NUCLEOTIDE SEQUENCE [LARGE SCALE GENOMIC DNA]</scope>
    <source>
        <strain evidence="1">Bat1K_MPI-CBG_1</strain>
    </source>
</reference>
<gene>
    <name evidence="1" type="ORF">HJG60_009559</name>
</gene>
<organism evidence="1 2">
    <name type="scientific">Phyllostomus discolor</name>
    <name type="common">pale spear-nosed bat</name>
    <dbReference type="NCBI Taxonomy" id="89673"/>
    <lineage>
        <taxon>Eukaryota</taxon>
        <taxon>Metazoa</taxon>
        <taxon>Chordata</taxon>
        <taxon>Craniata</taxon>
        <taxon>Vertebrata</taxon>
        <taxon>Euteleostomi</taxon>
        <taxon>Mammalia</taxon>
        <taxon>Eutheria</taxon>
        <taxon>Laurasiatheria</taxon>
        <taxon>Chiroptera</taxon>
        <taxon>Yangochiroptera</taxon>
        <taxon>Phyllostomidae</taxon>
        <taxon>Phyllostominae</taxon>
        <taxon>Phyllostomus</taxon>
    </lineage>
</organism>
<accession>A0A834D6B6</accession>
<dbReference type="Proteomes" id="UP000664940">
    <property type="component" value="Unassembled WGS sequence"/>
</dbReference>
<protein>
    <submittedName>
        <fullName evidence="1">Uncharacterized protein</fullName>
    </submittedName>
</protein>
<dbReference type="EMBL" id="JABVXQ010000016">
    <property type="protein sequence ID" value="KAF6073435.1"/>
    <property type="molecule type" value="Genomic_DNA"/>
</dbReference>
<name>A0A834D6B6_9CHIR</name>
<evidence type="ECO:0000313" key="2">
    <source>
        <dbReference type="Proteomes" id="UP000664940"/>
    </source>
</evidence>
<sequence>MFLTANLKSQARLLGKEIRTIKTMRACLPGLLPNASKIMDVKMRRLTCVTNIHVTDAGGLATILRECPAASALAAATTTRSRTRLLQPVPALGLTVDPCGLSLNSKCPWSAFLSAELSPVVNATHCGVSHQFYSIQRNLSVIHTHVAWFMFWNFLHVPPPP</sequence>
<comment type="caution">
    <text evidence="1">The sequence shown here is derived from an EMBL/GenBank/DDBJ whole genome shotgun (WGS) entry which is preliminary data.</text>
</comment>
<evidence type="ECO:0000313" key="1">
    <source>
        <dbReference type="EMBL" id="KAF6073435.1"/>
    </source>
</evidence>
<dbReference type="AlphaFoldDB" id="A0A834D6B6"/>